<keyword evidence="3" id="KW-0378">Hydrolase</keyword>
<dbReference type="FunFam" id="3.40.80.10:FF:000006">
    <property type="entry name" value="N-acetylmuramoyl-L-alanine amidase"/>
    <property type="match status" value="1"/>
</dbReference>
<keyword evidence="4" id="KW-0961">Cell wall biogenesis/degradation</keyword>
<feature type="compositionally biased region" description="Low complexity" evidence="5">
    <location>
        <begin position="31"/>
        <end position="53"/>
    </location>
</feature>
<feature type="domain" description="N-acetylmuramoyl-L-alanine amidase" evidence="7">
    <location>
        <begin position="272"/>
        <end position="412"/>
    </location>
</feature>
<dbReference type="GO" id="GO:0009254">
    <property type="term" value="P:peptidoglycan turnover"/>
    <property type="evidence" value="ECO:0007669"/>
    <property type="project" value="TreeGrafter"/>
</dbReference>
<evidence type="ECO:0000256" key="4">
    <source>
        <dbReference type="ARBA" id="ARBA00023316"/>
    </source>
</evidence>
<dbReference type="Proteomes" id="UP000319514">
    <property type="component" value="Unassembled WGS sequence"/>
</dbReference>
<dbReference type="PROSITE" id="PS51318">
    <property type="entry name" value="TAT"/>
    <property type="match status" value="1"/>
</dbReference>
<dbReference type="GO" id="GO:0071555">
    <property type="term" value="P:cell wall organization"/>
    <property type="evidence" value="ECO:0007669"/>
    <property type="project" value="UniProtKB-KW"/>
</dbReference>
<name>A0A542ZJ90_9MICO</name>
<evidence type="ECO:0000313" key="8">
    <source>
        <dbReference type="EMBL" id="TQL60240.1"/>
    </source>
</evidence>
<proteinExistence type="predicted"/>
<keyword evidence="6" id="KW-0732">Signal</keyword>
<dbReference type="CDD" id="cd06583">
    <property type="entry name" value="PGRP"/>
    <property type="match status" value="1"/>
</dbReference>
<sequence>MTITRRASGRAAALGAVAALAAALALAPGGPATASPAVPAAGSPGPTSGSTGPHAREDAFARAATQFGVPQSVLEAVSYSWTRWEGHAGQHSTDGGYGPMHLVDGAAFERDGRDGIPAGGERRLDADTLGRAADLLGVNPQVLRDDPSANILGGAALLAQEQRALGLPSGTSSDPGAWYASVAEASGSPERDTAVTFADDVYAVLAAGAARTTADGQDVSLAPTAATPRRADVSRLHLAAPRTDPRLDCPPGLGCEWVGAPYAQYGPGAGQYGNHDVAHRPASPRLTTIVIHDTEASWGTTLKLVQDPTYLAWNYSVRSSDGQVDQHLDPKDVGWHAGNWYVNAHSIGIEHEGFAAQGATWYSEPMYRASARLVRHLTDEYGIPRDRAHIIGHDQVPGTTPSTVRGMHWDPGPYWDWEHYFALMGAPLSARHGAPGHDVVRILPGFEDNIQPVTGCTTAGAPCPAQGTNFVPLHTAPDASSPLVSDIGLHPDGSPSTTEVADIGARATAGVEYAVADRSGDWTAVWYLGQKAWFRNPVDEPTAIAVGGLMVTPKAGRTSVPVYGRAYPEASAYPAGESPQAVVPLQYSMAPGQRYVLTDAAVPTDYYKAKTFSPDTPGDHVDIVGQDRYYEVSFGHRVAYVRAADVDVVGR</sequence>
<dbReference type="PANTHER" id="PTHR30417:SF1">
    <property type="entry name" value="N-ACETYLMURAMOYL-L-ALANINE AMIDASE AMID"/>
    <property type="match status" value="1"/>
</dbReference>
<dbReference type="EMBL" id="VFOQ01000001">
    <property type="protein sequence ID" value="TQL60240.1"/>
    <property type="molecule type" value="Genomic_DNA"/>
</dbReference>
<dbReference type="InterPro" id="IPR051206">
    <property type="entry name" value="NAMLAA_amidase_2"/>
</dbReference>
<organism evidence="8 9">
    <name type="scientific">Oryzihumus leptocrescens</name>
    <dbReference type="NCBI Taxonomy" id="297536"/>
    <lineage>
        <taxon>Bacteria</taxon>
        <taxon>Bacillati</taxon>
        <taxon>Actinomycetota</taxon>
        <taxon>Actinomycetes</taxon>
        <taxon>Micrococcales</taxon>
        <taxon>Intrasporangiaceae</taxon>
        <taxon>Oryzihumus</taxon>
    </lineage>
</organism>
<feature type="signal peptide" evidence="6">
    <location>
        <begin position="1"/>
        <end position="34"/>
    </location>
</feature>
<protein>
    <recommendedName>
        <fullName evidence="2">N-acetylmuramoyl-L-alanine amidase</fullName>
        <ecNumber evidence="2">3.5.1.28</ecNumber>
    </recommendedName>
</protein>
<gene>
    <name evidence="8" type="ORF">FB474_1623</name>
</gene>
<reference evidence="8 9" key="1">
    <citation type="submission" date="2019-06" db="EMBL/GenBank/DDBJ databases">
        <title>Sequencing the genomes of 1000 actinobacteria strains.</title>
        <authorList>
            <person name="Klenk H.-P."/>
        </authorList>
    </citation>
    <scope>NUCLEOTIDE SEQUENCE [LARGE SCALE GENOMIC DNA]</scope>
    <source>
        <strain evidence="8 9">DSM 18082</strain>
    </source>
</reference>
<evidence type="ECO:0000256" key="5">
    <source>
        <dbReference type="SAM" id="MobiDB-lite"/>
    </source>
</evidence>
<accession>A0A542ZJ90</accession>
<dbReference type="AlphaFoldDB" id="A0A542ZJ90"/>
<feature type="region of interest" description="Disordered" evidence="5">
    <location>
        <begin position="31"/>
        <end position="55"/>
    </location>
</feature>
<evidence type="ECO:0000256" key="1">
    <source>
        <dbReference type="ARBA" id="ARBA00001561"/>
    </source>
</evidence>
<dbReference type="RefSeq" id="WP_141788163.1">
    <property type="nucleotide sequence ID" value="NZ_BAAAKX010000021.1"/>
</dbReference>
<dbReference type="OrthoDB" id="9758772at2"/>
<dbReference type="EC" id="3.5.1.28" evidence="2"/>
<evidence type="ECO:0000313" key="9">
    <source>
        <dbReference type="Proteomes" id="UP000319514"/>
    </source>
</evidence>
<dbReference type="SUPFAM" id="SSF55846">
    <property type="entry name" value="N-acetylmuramoyl-L-alanine amidase-like"/>
    <property type="match status" value="1"/>
</dbReference>
<evidence type="ECO:0000259" key="7">
    <source>
        <dbReference type="SMART" id="SM00644"/>
    </source>
</evidence>
<keyword evidence="9" id="KW-1185">Reference proteome</keyword>
<dbReference type="InterPro" id="IPR036505">
    <property type="entry name" value="Amidase/PGRP_sf"/>
</dbReference>
<comment type="caution">
    <text evidence="8">The sequence shown here is derived from an EMBL/GenBank/DDBJ whole genome shotgun (WGS) entry which is preliminary data.</text>
</comment>
<dbReference type="SMART" id="SM00644">
    <property type="entry name" value="Ami_2"/>
    <property type="match status" value="1"/>
</dbReference>
<evidence type="ECO:0000256" key="2">
    <source>
        <dbReference type="ARBA" id="ARBA00011901"/>
    </source>
</evidence>
<dbReference type="GO" id="GO:0008745">
    <property type="term" value="F:N-acetylmuramoyl-L-alanine amidase activity"/>
    <property type="evidence" value="ECO:0007669"/>
    <property type="project" value="UniProtKB-EC"/>
</dbReference>
<feature type="chain" id="PRO_5021831517" description="N-acetylmuramoyl-L-alanine amidase" evidence="6">
    <location>
        <begin position="35"/>
        <end position="651"/>
    </location>
</feature>
<dbReference type="InterPro" id="IPR006311">
    <property type="entry name" value="TAT_signal"/>
</dbReference>
<dbReference type="GO" id="GO:0009253">
    <property type="term" value="P:peptidoglycan catabolic process"/>
    <property type="evidence" value="ECO:0007669"/>
    <property type="project" value="InterPro"/>
</dbReference>
<dbReference type="InterPro" id="IPR002502">
    <property type="entry name" value="Amidase_domain"/>
</dbReference>
<evidence type="ECO:0000256" key="3">
    <source>
        <dbReference type="ARBA" id="ARBA00022801"/>
    </source>
</evidence>
<evidence type="ECO:0000256" key="6">
    <source>
        <dbReference type="SAM" id="SignalP"/>
    </source>
</evidence>
<dbReference type="Pfam" id="PF01510">
    <property type="entry name" value="Amidase_2"/>
    <property type="match status" value="1"/>
</dbReference>
<dbReference type="Gene3D" id="3.40.80.10">
    <property type="entry name" value="Peptidoglycan recognition protein-like"/>
    <property type="match status" value="1"/>
</dbReference>
<dbReference type="PANTHER" id="PTHR30417">
    <property type="entry name" value="N-ACETYLMURAMOYL-L-ALANINE AMIDASE AMID"/>
    <property type="match status" value="1"/>
</dbReference>
<comment type="catalytic activity">
    <reaction evidence="1">
        <text>Hydrolyzes the link between N-acetylmuramoyl residues and L-amino acid residues in certain cell-wall glycopeptides.</text>
        <dbReference type="EC" id="3.5.1.28"/>
    </reaction>
</comment>